<dbReference type="InParanoid" id="A0A6J2XMR2"/>
<dbReference type="AlphaFoldDB" id="A0A6J2XMR2"/>
<keyword evidence="1" id="KW-0732">Signal</keyword>
<sequence length="338" mass="37403">MYQLVLGVTLVLCTFSLVLTQDSELILSLSDEKLGKITENLVSYKSCRLDIDCDLNSFCYNNDNANNRTGSCKCQSGYELLLRNRTYYACRKLAKYNEECEFNIQCVTDMGSLAVCNGVCTCPEGTNYYPWDKRCHAINLLGEYCRTDGNCVLENGYAYCVDGKCECNIGEIPTPDRNRCITGSKLGGSCADDAECAGTENAVCREVCRCQVGYVISRNESTCLKAATYFLETCDESTQCSEFLTDSVCLNNTCVCQAGRHGYQNKCVRTSGIGFRCRDVEECITSTEQSTLVNCIDGVCQCLPGVVDESLGCYNSAFLPSFNSYIVVLFCLICYLFS</sequence>
<dbReference type="InterPro" id="IPR006149">
    <property type="entry name" value="EB_dom"/>
</dbReference>
<dbReference type="RefSeq" id="XP_030751959.1">
    <property type="nucleotide sequence ID" value="XM_030896099.1"/>
</dbReference>
<feature type="chain" id="PRO_5026872096" evidence="1">
    <location>
        <begin position="21"/>
        <end position="338"/>
    </location>
</feature>
<dbReference type="Pfam" id="PF01683">
    <property type="entry name" value="EB"/>
    <property type="match status" value="2"/>
</dbReference>
<evidence type="ECO:0000256" key="1">
    <source>
        <dbReference type="SAM" id="SignalP"/>
    </source>
</evidence>
<dbReference type="OrthoDB" id="5912242at2759"/>
<organism evidence="3 4">
    <name type="scientific">Sitophilus oryzae</name>
    <name type="common">Rice weevil</name>
    <name type="synonym">Curculio oryzae</name>
    <dbReference type="NCBI Taxonomy" id="7048"/>
    <lineage>
        <taxon>Eukaryota</taxon>
        <taxon>Metazoa</taxon>
        <taxon>Ecdysozoa</taxon>
        <taxon>Arthropoda</taxon>
        <taxon>Hexapoda</taxon>
        <taxon>Insecta</taxon>
        <taxon>Pterygota</taxon>
        <taxon>Neoptera</taxon>
        <taxon>Endopterygota</taxon>
        <taxon>Coleoptera</taxon>
        <taxon>Polyphaga</taxon>
        <taxon>Cucujiformia</taxon>
        <taxon>Curculionidae</taxon>
        <taxon>Dryophthorinae</taxon>
        <taxon>Sitophilus</taxon>
    </lineage>
</organism>
<dbReference type="PANTHER" id="PTHR39069:SF9">
    <property type="entry name" value="EB DOMAIN-CONTAINING PROTEIN"/>
    <property type="match status" value="1"/>
</dbReference>
<feature type="domain" description="EB" evidence="2">
    <location>
        <begin position="127"/>
        <end position="174"/>
    </location>
</feature>
<evidence type="ECO:0000313" key="4">
    <source>
        <dbReference type="RefSeq" id="XP_030751959.1"/>
    </source>
</evidence>
<dbReference type="KEGG" id="soy:115879326"/>
<feature type="domain" description="EB" evidence="2">
    <location>
        <begin position="256"/>
        <end position="310"/>
    </location>
</feature>
<feature type="signal peptide" evidence="1">
    <location>
        <begin position="1"/>
        <end position="20"/>
    </location>
</feature>
<accession>A0A6J2XMR2</accession>
<dbReference type="Proteomes" id="UP000504635">
    <property type="component" value="Unplaced"/>
</dbReference>
<dbReference type="GeneID" id="115879326"/>
<evidence type="ECO:0000313" key="3">
    <source>
        <dbReference type="Proteomes" id="UP000504635"/>
    </source>
</evidence>
<keyword evidence="3" id="KW-1185">Reference proteome</keyword>
<evidence type="ECO:0000259" key="2">
    <source>
        <dbReference type="Pfam" id="PF01683"/>
    </source>
</evidence>
<protein>
    <submittedName>
        <fullName evidence="4">Multiple epidermal growth factor-like domains protein 10 isoform X1</fullName>
    </submittedName>
</protein>
<dbReference type="PANTHER" id="PTHR39069">
    <property type="entry name" value="ECDYSONE-INDUCIBLE GENE E1, ISOFORM A"/>
    <property type="match status" value="1"/>
</dbReference>
<name>A0A6J2XMR2_SITOR</name>
<gene>
    <name evidence="4" type="primary">LOC115879326</name>
</gene>
<reference evidence="4" key="1">
    <citation type="submission" date="2025-08" db="UniProtKB">
        <authorList>
            <consortium name="RefSeq"/>
        </authorList>
    </citation>
    <scope>IDENTIFICATION</scope>
    <source>
        <tissue evidence="4">Gonads</tissue>
    </source>
</reference>
<proteinExistence type="predicted"/>